<dbReference type="InterPro" id="IPR003779">
    <property type="entry name" value="CMD-like"/>
</dbReference>
<sequence>MSRINVPALDTATGATAEVYAQIKKAGGKVPNLYAAMGALNPTALKAMLQADAVLAAGTLAKQDIETIKLAVSAATGCDYCEAAHSLLGKMAGLKPDELKQIRKGETTGDARRDTLVEFVLKLVKSSGTVSDADFAAIKQAGYTDAQLVDISLAIAAITFTNTFNRINDTTVDFPAVERV</sequence>
<gene>
    <name evidence="2" type="ORF">GCM10010981_18740</name>
</gene>
<dbReference type="Proteomes" id="UP000620046">
    <property type="component" value="Unassembled WGS sequence"/>
</dbReference>
<comment type="caution">
    <text evidence="2">The sequence shown here is derived from an EMBL/GenBank/DDBJ whole genome shotgun (WGS) entry which is preliminary data.</text>
</comment>
<dbReference type="NCBIfam" id="TIGR00778">
    <property type="entry name" value="ahpD_dom"/>
    <property type="match status" value="1"/>
</dbReference>
<dbReference type="InterPro" id="IPR004675">
    <property type="entry name" value="AhpD_core"/>
</dbReference>
<dbReference type="PANTHER" id="PTHR35446:SF3">
    <property type="entry name" value="CMD DOMAIN-CONTAINING PROTEIN"/>
    <property type="match status" value="1"/>
</dbReference>
<reference evidence="3" key="1">
    <citation type="journal article" date="2019" name="Int. J. Syst. Evol. Microbiol.">
        <title>The Global Catalogue of Microorganisms (GCM) 10K type strain sequencing project: providing services to taxonomists for standard genome sequencing and annotation.</title>
        <authorList>
            <consortium name="The Broad Institute Genomics Platform"/>
            <consortium name="The Broad Institute Genome Sequencing Center for Infectious Disease"/>
            <person name="Wu L."/>
            <person name="Ma J."/>
        </authorList>
    </citation>
    <scope>NUCLEOTIDE SEQUENCE [LARGE SCALE GENOMIC DNA]</scope>
    <source>
        <strain evidence="3">CGMCC 1.15439</strain>
    </source>
</reference>
<evidence type="ECO:0000313" key="2">
    <source>
        <dbReference type="EMBL" id="GGA30016.1"/>
    </source>
</evidence>
<dbReference type="InterPro" id="IPR029032">
    <property type="entry name" value="AhpD-like"/>
</dbReference>
<accession>A0ABQ1FUF4</accession>
<proteinExistence type="predicted"/>
<feature type="domain" description="Carboxymuconolactone decarboxylase-like" evidence="1">
    <location>
        <begin position="44"/>
        <end position="102"/>
    </location>
</feature>
<evidence type="ECO:0000313" key="3">
    <source>
        <dbReference type="Proteomes" id="UP000620046"/>
    </source>
</evidence>
<dbReference type="SUPFAM" id="SSF69118">
    <property type="entry name" value="AhpD-like"/>
    <property type="match status" value="1"/>
</dbReference>
<keyword evidence="3" id="KW-1185">Reference proteome</keyword>
<dbReference type="PANTHER" id="PTHR35446">
    <property type="entry name" value="SI:CH211-175M2.5"/>
    <property type="match status" value="1"/>
</dbReference>
<dbReference type="EMBL" id="BMJA01000001">
    <property type="protein sequence ID" value="GGA30016.1"/>
    <property type="molecule type" value="Genomic_DNA"/>
</dbReference>
<dbReference type="Gene3D" id="1.20.1290.10">
    <property type="entry name" value="AhpD-like"/>
    <property type="match status" value="1"/>
</dbReference>
<protein>
    <submittedName>
        <fullName evidence="2">Alkyl hydroperoxide reductase AhpD</fullName>
    </submittedName>
</protein>
<dbReference type="RefSeq" id="WP_188793938.1">
    <property type="nucleotide sequence ID" value="NZ_BMJA01000001.1"/>
</dbReference>
<dbReference type="Pfam" id="PF02627">
    <property type="entry name" value="CMD"/>
    <property type="match status" value="1"/>
</dbReference>
<evidence type="ECO:0000259" key="1">
    <source>
        <dbReference type="Pfam" id="PF02627"/>
    </source>
</evidence>
<name>A0ABQ1FUF4_9GAMM</name>
<organism evidence="2 3">
    <name type="scientific">Dyella nitratireducens</name>
    <dbReference type="NCBI Taxonomy" id="1849580"/>
    <lineage>
        <taxon>Bacteria</taxon>
        <taxon>Pseudomonadati</taxon>
        <taxon>Pseudomonadota</taxon>
        <taxon>Gammaproteobacteria</taxon>
        <taxon>Lysobacterales</taxon>
        <taxon>Rhodanobacteraceae</taxon>
        <taxon>Dyella</taxon>
    </lineage>
</organism>